<evidence type="ECO:0000256" key="1">
    <source>
        <dbReference type="ARBA" id="ARBA00004141"/>
    </source>
</evidence>
<evidence type="ECO:0000256" key="4">
    <source>
        <dbReference type="ARBA" id="ARBA00023136"/>
    </source>
</evidence>
<organism evidence="7">
    <name type="scientific">freshwater metagenome</name>
    <dbReference type="NCBI Taxonomy" id="449393"/>
    <lineage>
        <taxon>unclassified sequences</taxon>
        <taxon>metagenomes</taxon>
        <taxon>ecological metagenomes</taxon>
    </lineage>
</organism>
<evidence type="ECO:0000313" key="7">
    <source>
        <dbReference type="EMBL" id="CAB4695698.1"/>
    </source>
</evidence>
<dbReference type="CDD" id="cd03386">
    <property type="entry name" value="PAP2_Aur1_like"/>
    <property type="match status" value="1"/>
</dbReference>
<dbReference type="PANTHER" id="PTHR31310">
    <property type="match status" value="1"/>
</dbReference>
<feature type="domain" description="Inositolphosphotransferase Aur1/Ipt1" evidence="6">
    <location>
        <begin position="70"/>
        <end position="245"/>
    </location>
</feature>
<dbReference type="InterPro" id="IPR026841">
    <property type="entry name" value="Aur1/Ipt1"/>
</dbReference>
<feature type="transmembrane region" description="Helical" evidence="5">
    <location>
        <begin position="102"/>
        <end position="121"/>
    </location>
</feature>
<comment type="subcellular location">
    <subcellularLocation>
        <location evidence="1">Membrane</location>
        <topology evidence="1">Multi-pass membrane protein</topology>
    </subcellularLocation>
</comment>
<name>A0A6J6PGV8_9ZZZZ</name>
<evidence type="ECO:0000256" key="2">
    <source>
        <dbReference type="ARBA" id="ARBA00022692"/>
    </source>
</evidence>
<evidence type="ECO:0000256" key="3">
    <source>
        <dbReference type="ARBA" id="ARBA00022989"/>
    </source>
</evidence>
<reference evidence="7" key="1">
    <citation type="submission" date="2020-05" db="EMBL/GenBank/DDBJ databases">
        <authorList>
            <person name="Chiriac C."/>
            <person name="Salcher M."/>
            <person name="Ghai R."/>
            <person name="Kavagutti S V."/>
        </authorList>
    </citation>
    <scope>NUCLEOTIDE SEQUENCE</scope>
</reference>
<evidence type="ECO:0000259" key="6">
    <source>
        <dbReference type="Pfam" id="PF14378"/>
    </source>
</evidence>
<feature type="transmembrane region" description="Helical" evidence="5">
    <location>
        <begin position="133"/>
        <end position="150"/>
    </location>
</feature>
<proteinExistence type="predicted"/>
<sequence length="267" mass="29482">MLLSWQTALKMAAALIAIAVSSTRVRHRWTPAFVATAKELSLVLGLYALWQYAHDLAVNKTAGAMEHAMWLWNLERSMHLPSELSLQRALIDHKLVMQFLNVYYGGMHVPAVGILLIWLFFRHRERYSRVRTSLALMIAGCLTIQMIPMAPPRFLTDLGFVDAGLRYGLSVYGRGGSGMSNQLAAMPSQHVGWALVVGFAAVTISTSKWRWLVLLHPALTILSVTATANHWWLDGVVAGMVLAVAYGAQRGVAAIQARLRSHVAALQ</sequence>
<dbReference type="InterPro" id="IPR052185">
    <property type="entry name" value="IPC_Synthase-Related"/>
</dbReference>
<keyword evidence="2 5" id="KW-0812">Transmembrane</keyword>
<evidence type="ECO:0000256" key="5">
    <source>
        <dbReference type="SAM" id="Phobius"/>
    </source>
</evidence>
<keyword evidence="3 5" id="KW-1133">Transmembrane helix</keyword>
<gene>
    <name evidence="7" type="ORF">UFOPK2366_00990</name>
</gene>
<dbReference type="AlphaFoldDB" id="A0A6J6PGV8"/>
<protein>
    <submittedName>
        <fullName evidence="7">Unannotated protein</fullName>
    </submittedName>
</protein>
<dbReference type="PANTHER" id="PTHR31310:SF7">
    <property type="entry name" value="PA-PHOSPHATASE RELATED-FAMILY PROTEIN DDB_G0268928"/>
    <property type="match status" value="1"/>
</dbReference>
<dbReference type="GO" id="GO:0016020">
    <property type="term" value="C:membrane"/>
    <property type="evidence" value="ECO:0007669"/>
    <property type="project" value="UniProtKB-SubCell"/>
</dbReference>
<dbReference type="Pfam" id="PF14378">
    <property type="entry name" value="PAP2_3"/>
    <property type="match status" value="1"/>
</dbReference>
<dbReference type="EMBL" id="CAEZXM010000170">
    <property type="protein sequence ID" value="CAB4695698.1"/>
    <property type="molecule type" value="Genomic_DNA"/>
</dbReference>
<keyword evidence="4 5" id="KW-0472">Membrane</keyword>
<feature type="transmembrane region" description="Helical" evidence="5">
    <location>
        <begin position="211"/>
        <end position="232"/>
    </location>
</feature>
<accession>A0A6J6PGV8</accession>
<feature type="transmembrane region" description="Helical" evidence="5">
    <location>
        <begin position="184"/>
        <end position="204"/>
    </location>
</feature>